<reference evidence="1" key="3">
    <citation type="submission" date="2025-08" db="UniProtKB">
        <authorList>
            <consortium name="Ensembl"/>
        </authorList>
    </citation>
    <scope>IDENTIFICATION</scope>
    <source>
        <strain evidence="1">HNI</strain>
    </source>
</reference>
<sequence>VVEAAGPVDGDVCLLLVQLHRSTSSGELTELEQAIKHRTRRRRPTSLHLLAVLRHVVRADGPQELDVVVTVVLGHLLRTGFLHPTHIDLHLPVQSIVEEKVVGHADPVGFHGMPLAVVIVSHIACVRTHRNFILKTFTS</sequence>
<reference key="1">
    <citation type="journal article" date="2007" name="Nature">
        <title>The medaka draft genome and insights into vertebrate genome evolution.</title>
        <authorList>
            <person name="Kasahara M."/>
            <person name="Naruse K."/>
            <person name="Sasaki S."/>
            <person name="Nakatani Y."/>
            <person name="Qu W."/>
            <person name="Ahsan B."/>
            <person name="Yamada T."/>
            <person name="Nagayasu Y."/>
            <person name="Doi K."/>
            <person name="Kasai Y."/>
            <person name="Jindo T."/>
            <person name="Kobayashi D."/>
            <person name="Shimada A."/>
            <person name="Toyoda A."/>
            <person name="Kuroki Y."/>
            <person name="Fujiyama A."/>
            <person name="Sasaki T."/>
            <person name="Shimizu A."/>
            <person name="Asakawa S."/>
            <person name="Shimizu N."/>
            <person name="Hashimoto S."/>
            <person name="Yang J."/>
            <person name="Lee Y."/>
            <person name="Matsushima K."/>
            <person name="Sugano S."/>
            <person name="Sakaizumi M."/>
            <person name="Narita T."/>
            <person name="Ohishi K."/>
            <person name="Haga S."/>
            <person name="Ohta F."/>
            <person name="Nomoto H."/>
            <person name="Nogata K."/>
            <person name="Morishita T."/>
            <person name="Endo T."/>
            <person name="Shin-I T."/>
            <person name="Takeda H."/>
            <person name="Morishita S."/>
            <person name="Kohara Y."/>
        </authorList>
    </citation>
    <scope>NUCLEOTIDE SEQUENCE [LARGE SCALE GENOMIC DNA]</scope>
    <source>
        <strain>Hd-rR</strain>
    </source>
</reference>
<name>A0A3P9MM15_ORYLA</name>
<dbReference type="Proteomes" id="UP000265180">
    <property type="component" value="Chromosome 11"/>
</dbReference>
<dbReference type="AlphaFoldDB" id="A0A3P9MM15"/>
<evidence type="ECO:0000313" key="2">
    <source>
        <dbReference type="Proteomes" id="UP000265180"/>
    </source>
</evidence>
<accession>A0A3P9MM15</accession>
<protein>
    <submittedName>
        <fullName evidence="1">Uncharacterized protein</fullName>
    </submittedName>
</protein>
<reference evidence="1" key="4">
    <citation type="submission" date="2025-09" db="UniProtKB">
        <authorList>
            <consortium name="Ensembl"/>
        </authorList>
    </citation>
    <scope>IDENTIFICATION</scope>
    <source>
        <strain evidence="1">HNI</strain>
    </source>
</reference>
<organism evidence="1 2">
    <name type="scientific">Oryzias latipes</name>
    <name type="common">Japanese rice fish</name>
    <name type="synonym">Japanese killifish</name>
    <dbReference type="NCBI Taxonomy" id="8090"/>
    <lineage>
        <taxon>Eukaryota</taxon>
        <taxon>Metazoa</taxon>
        <taxon>Chordata</taxon>
        <taxon>Craniata</taxon>
        <taxon>Vertebrata</taxon>
        <taxon>Euteleostomi</taxon>
        <taxon>Actinopterygii</taxon>
        <taxon>Neopterygii</taxon>
        <taxon>Teleostei</taxon>
        <taxon>Neoteleostei</taxon>
        <taxon>Acanthomorphata</taxon>
        <taxon>Ovalentaria</taxon>
        <taxon>Atherinomorphae</taxon>
        <taxon>Beloniformes</taxon>
        <taxon>Adrianichthyidae</taxon>
        <taxon>Oryziinae</taxon>
        <taxon>Oryzias</taxon>
    </lineage>
</organism>
<proteinExistence type="predicted"/>
<evidence type="ECO:0000313" key="1">
    <source>
        <dbReference type="Ensembl" id="ENSORLP00020033982.1"/>
    </source>
</evidence>
<reference evidence="1 2" key="2">
    <citation type="submission" date="2017-04" db="EMBL/GenBank/DDBJ databases">
        <title>CpG methylation of centromeres and impact of large insertions on vertebrate speciation.</title>
        <authorList>
            <person name="Ichikawa K."/>
            <person name="Yoshimura J."/>
            <person name="Morishita S."/>
        </authorList>
    </citation>
    <scope>NUCLEOTIDE SEQUENCE</scope>
    <source>
        <strain evidence="1 2">HNI</strain>
    </source>
</reference>
<dbReference type="Ensembl" id="ENSORLT00020028322.1">
    <property type="protein sequence ID" value="ENSORLP00020033982.1"/>
    <property type="gene ID" value="ENSORLG00020020261.1"/>
</dbReference>